<dbReference type="InterPro" id="IPR011611">
    <property type="entry name" value="PfkB_dom"/>
</dbReference>
<comment type="catalytic activity">
    <reaction evidence="6 8">
        <text>beta-D-fructose 1-phosphate + ATP = beta-D-fructose 1,6-bisphosphate + ADP + H(+)</text>
        <dbReference type="Rhea" id="RHEA:14213"/>
        <dbReference type="ChEBI" id="CHEBI:15378"/>
        <dbReference type="ChEBI" id="CHEBI:30616"/>
        <dbReference type="ChEBI" id="CHEBI:32966"/>
        <dbReference type="ChEBI" id="CHEBI:138881"/>
        <dbReference type="ChEBI" id="CHEBI:456216"/>
        <dbReference type="EC" id="2.7.1.56"/>
    </reaction>
</comment>
<dbReference type="Pfam" id="PF00294">
    <property type="entry name" value="PfkB"/>
    <property type="match status" value="1"/>
</dbReference>
<dbReference type="CDD" id="cd01164">
    <property type="entry name" value="FruK_PfkB_like"/>
    <property type="match status" value="1"/>
</dbReference>
<keyword evidence="3 8" id="KW-0547">Nucleotide-binding</keyword>
<evidence type="ECO:0000256" key="4">
    <source>
        <dbReference type="ARBA" id="ARBA00022777"/>
    </source>
</evidence>
<keyword evidence="5 8" id="KW-0067">ATP-binding</keyword>
<comment type="caution">
    <text evidence="10">The sequence shown here is derived from an EMBL/GenBank/DDBJ whole genome shotgun (WGS) entry which is preliminary data.</text>
</comment>
<comment type="similarity">
    <text evidence="1 7 8">Belongs to the carbohydrate kinase PfkB family.</text>
</comment>
<gene>
    <name evidence="10" type="primary">pfkB</name>
    <name evidence="10" type="ORF">G3576_02500</name>
</gene>
<evidence type="ECO:0000256" key="2">
    <source>
        <dbReference type="ARBA" id="ARBA00022679"/>
    </source>
</evidence>
<evidence type="ECO:0000256" key="8">
    <source>
        <dbReference type="RuleBase" id="RU369061"/>
    </source>
</evidence>
<evidence type="ECO:0000256" key="3">
    <source>
        <dbReference type="ARBA" id="ARBA00022741"/>
    </source>
</evidence>
<organism evidence="10 11">
    <name type="scientific">Falsiroseomonas algicola</name>
    <dbReference type="NCBI Taxonomy" id="2716930"/>
    <lineage>
        <taxon>Bacteria</taxon>
        <taxon>Pseudomonadati</taxon>
        <taxon>Pseudomonadota</taxon>
        <taxon>Alphaproteobacteria</taxon>
        <taxon>Acetobacterales</taxon>
        <taxon>Roseomonadaceae</taxon>
        <taxon>Falsiroseomonas</taxon>
    </lineage>
</organism>
<dbReference type="AlphaFoldDB" id="A0A6M1LFB8"/>
<protein>
    <recommendedName>
        <fullName evidence="7">Phosphofructokinase</fullName>
    </recommendedName>
</protein>
<dbReference type="Gene3D" id="3.40.1190.20">
    <property type="match status" value="1"/>
</dbReference>
<dbReference type="GO" id="GO:0044281">
    <property type="term" value="P:small molecule metabolic process"/>
    <property type="evidence" value="ECO:0007669"/>
    <property type="project" value="UniProtKB-ARBA"/>
</dbReference>
<evidence type="ECO:0000313" key="11">
    <source>
        <dbReference type="Proteomes" id="UP000475385"/>
    </source>
</evidence>
<keyword evidence="11" id="KW-1185">Reference proteome</keyword>
<dbReference type="GO" id="GO:0016052">
    <property type="term" value="P:carbohydrate catabolic process"/>
    <property type="evidence" value="ECO:0007669"/>
    <property type="project" value="UniProtKB-ARBA"/>
</dbReference>
<dbReference type="EMBL" id="JAAIKB010000001">
    <property type="protein sequence ID" value="NGM18867.1"/>
    <property type="molecule type" value="Genomic_DNA"/>
</dbReference>
<dbReference type="InterPro" id="IPR002173">
    <property type="entry name" value="Carboh/pur_kinase_PfkB_CS"/>
</dbReference>
<reference evidence="10 11" key="1">
    <citation type="submission" date="2020-03" db="EMBL/GenBank/DDBJ databases">
        <title>Roseomonas stagni sp. nov., isolated from pond water in Japan.</title>
        <authorList>
            <person name="Furuhata K."/>
            <person name="Miyamoto H."/>
            <person name="Goto K."/>
        </authorList>
    </citation>
    <scope>NUCLEOTIDE SEQUENCE [LARGE SCALE GENOMIC DNA]</scope>
    <source>
        <strain evidence="10 11">PeD5</strain>
    </source>
</reference>
<dbReference type="InterPro" id="IPR017583">
    <property type="entry name" value="Tagatose/fructose_Pkinase"/>
</dbReference>
<proteinExistence type="inferred from homology"/>
<evidence type="ECO:0000256" key="6">
    <source>
        <dbReference type="ARBA" id="ARBA00047745"/>
    </source>
</evidence>
<dbReference type="PANTHER" id="PTHR46566">
    <property type="entry name" value="1-PHOSPHOFRUCTOKINASE-RELATED"/>
    <property type="match status" value="1"/>
</dbReference>
<feature type="domain" description="Carbohydrate kinase PfkB" evidence="9">
    <location>
        <begin position="7"/>
        <end position="290"/>
    </location>
</feature>
<dbReference type="PROSITE" id="PS00583">
    <property type="entry name" value="PFKB_KINASES_1"/>
    <property type="match status" value="1"/>
</dbReference>
<keyword evidence="4 8" id="KW-0418">Kinase</keyword>
<sequence>MLTLTLNPAIDATVTLEALRPGAVNTALHTERHAAGKGINVAACLADWGADVTATGLLGADNDSIFRSLFREKLIADRCIRIPGETRTNIKILDRTSGETTDINMPGLAPDAGAVESCIAEVQRATDIAVLSGSLPRGVAPDIYARLTATLAARGVRVVADASGGPLQALLAGPVMPHAVKPNRHELEGLVGHALPDTAALLAAARRLVAQGVGLVVVSMGGEGALFVTADAALRVKPPSVPVTSSVGAGDAMVAGIVAGLAEKLPLPALACRATAFAAGKLRKTGAQIPGRAAVEAIAATLAADPID</sequence>
<evidence type="ECO:0000256" key="7">
    <source>
        <dbReference type="PIRNR" id="PIRNR000535"/>
    </source>
</evidence>
<dbReference type="Proteomes" id="UP000475385">
    <property type="component" value="Unassembled WGS sequence"/>
</dbReference>
<dbReference type="InterPro" id="IPR022463">
    <property type="entry name" value="1-PFruKinase"/>
</dbReference>
<dbReference type="RefSeq" id="WP_164693289.1">
    <property type="nucleotide sequence ID" value="NZ_JAAIKB010000001.1"/>
</dbReference>
<dbReference type="SUPFAM" id="SSF53613">
    <property type="entry name" value="Ribokinase-like"/>
    <property type="match status" value="1"/>
</dbReference>
<dbReference type="NCBIfam" id="TIGR03828">
    <property type="entry name" value="pfkB"/>
    <property type="match status" value="1"/>
</dbReference>
<comment type="function">
    <text evidence="8">Catalyzes the ATP-dependent phosphorylation of fructose-l-phosphate to fructose-l,6-bisphosphate.</text>
</comment>
<dbReference type="FunFam" id="3.40.1190.20:FF:000001">
    <property type="entry name" value="Phosphofructokinase"/>
    <property type="match status" value="1"/>
</dbReference>
<evidence type="ECO:0000313" key="10">
    <source>
        <dbReference type="EMBL" id="NGM18867.1"/>
    </source>
</evidence>
<keyword evidence="2 7" id="KW-0808">Transferase</keyword>
<dbReference type="PANTHER" id="PTHR46566:SF5">
    <property type="entry name" value="1-PHOSPHOFRUCTOKINASE"/>
    <property type="match status" value="1"/>
</dbReference>
<dbReference type="PROSITE" id="PS00584">
    <property type="entry name" value="PFKB_KINASES_2"/>
    <property type="match status" value="1"/>
</dbReference>
<evidence type="ECO:0000259" key="9">
    <source>
        <dbReference type="Pfam" id="PF00294"/>
    </source>
</evidence>
<dbReference type="NCBIfam" id="TIGR03168">
    <property type="entry name" value="1-PFK"/>
    <property type="match status" value="1"/>
</dbReference>
<dbReference type="GO" id="GO:0005524">
    <property type="term" value="F:ATP binding"/>
    <property type="evidence" value="ECO:0007669"/>
    <property type="project" value="UniProtKB-UniRule"/>
</dbReference>
<accession>A0A6M1LFB8</accession>
<dbReference type="InterPro" id="IPR029056">
    <property type="entry name" value="Ribokinase-like"/>
</dbReference>
<dbReference type="GO" id="GO:0005829">
    <property type="term" value="C:cytosol"/>
    <property type="evidence" value="ECO:0007669"/>
    <property type="project" value="TreeGrafter"/>
</dbReference>
<evidence type="ECO:0000256" key="5">
    <source>
        <dbReference type="ARBA" id="ARBA00022840"/>
    </source>
</evidence>
<name>A0A6M1LFB8_9PROT</name>
<evidence type="ECO:0000256" key="1">
    <source>
        <dbReference type="ARBA" id="ARBA00010688"/>
    </source>
</evidence>
<dbReference type="GO" id="GO:0008662">
    <property type="term" value="F:1-phosphofructokinase activity"/>
    <property type="evidence" value="ECO:0007669"/>
    <property type="project" value="UniProtKB-UniRule"/>
</dbReference>
<dbReference type="PIRSF" id="PIRSF000535">
    <property type="entry name" value="1PFK/6PFK/LacC"/>
    <property type="match status" value="1"/>
</dbReference>